<dbReference type="AlphaFoldDB" id="A0A7X2IRR5"/>
<evidence type="ECO:0000313" key="4">
    <source>
        <dbReference type="Proteomes" id="UP000446768"/>
    </source>
</evidence>
<comment type="similarity">
    <text evidence="1">Belongs to the UPF0065 (bug) family.</text>
</comment>
<dbReference type="EMBL" id="WKJJ01000017">
    <property type="protein sequence ID" value="MRV74952.1"/>
    <property type="molecule type" value="Genomic_DNA"/>
</dbReference>
<protein>
    <submittedName>
        <fullName evidence="3">Tripartite tricarboxylate transporter substrate binding protein</fullName>
    </submittedName>
</protein>
<dbReference type="PIRSF" id="PIRSF017082">
    <property type="entry name" value="YflP"/>
    <property type="match status" value="1"/>
</dbReference>
<dbReference type="InterPro" id="IPR042100">
    <property type="entry name" value="Bug_dom1"/>
</dbReference>
<dbReference type="Pfam" id="PF03401">
    <property type="entry name" value="TctC"/>
    <property type="match status" value="1"/>
</dbReference>
<keyword evidence="4" id="KW-1185">Reference proteome</keyword>
<dbReference type="Gene3D" id="3.40.190.10">
    <property type="entry name" value="Periplasmic binding protein-like II"/>
    <property type="match status" value="1"/>
</dbReference>
<sequence length="336" mass="35282">MQRRTALIALAATAAAPARALAGAGAGAKGGAGQRTECIVPSKPGGAMDVTCKLALKGLQAMPHGDQHSKQDMHISYVPGGIGAVAWHQLVSQRRAEPDTLVVFSGGSLLNIAQGKFGKATAADVRWVAALGADYGMIAVRADSPFKTLADLLTALKKHPEQVLIGVSGTIGSQDWLKMALVARAAGIDPKALRFVALEGGGEAFTAMHANYVQVVSGDASEASLNATPDKTRVLAVLSNERLPGALAGVPTAKEQGIDVVWPVIRGVWMGPQVADADYNAWVQRFERMLASKEFAQLRAASGLYPFALTGDALTVYVRKAVDDYGKRAREFGLVR</sequence>
<dbReference type="Proteomes" id="UP000446768">
    <property type="component" value="Unassembled WGS sequence"/>
</dbReference>
<dbReference type="PANTHER" id="PTHR42928">
    <property type="entry name" value="TRICARBOXYLATE-BINDING PROTEIN"/>
    <property type="match status" value="1"/>
</dbReference>
<organism evidence="3 4">
    <name type="scientific">Pseudoduganella rivuli</name>
    <dbReference type="NCBI Taxonomy" id="2666085"/>
    <lineage>
        <taxon>Bacteria</taxon>
        <taxon>Pseudomonadati</taxon>
        <taxon>Pseudomonadota</taxon>
        <taxon>Betaproteobacteria</taxon>
        <taxon>Burkholderiales</taxon>
        <taxon>Oxalobacteraceae</taxon>
        <taxon>Telluria group</taxon>
        <taxon>Pseudoduganella</taxon>
    </lineage>
</organism>
<feature type="signal peptide" evidence="2">
    <location>
        <begin position="1"/>
        <end position="22"/>
    </location>
</feature>
<keyword evidence="2" id="KW-0732">Signal</keyword>
<dbReference type="InterPro" id="IPR005064">
    <property type="entry name" value="BUG"/>
</dbReference>
<gene>
    <name evidence="3" type="ORF">GJ700_24875</name>
</gene>
<evidence type="ECO:0000256" key="2">
    <source>
        <dbReference type="SAM" id="SignalP"/>
    </source>
</evidence>
<reference evidence="3 4" key="1">
    <citation type="submission" date="2019-11" db="EMBL/GenBank/DDBJ databases">
        <title>Novel species isolated from a subtropical stream in China.</title>
        <authorList>
            <person name="Lu H."/>
        </authorList>
    </citation>
    <scope>NUCLEOTIDE SEQUENCE [LARGE SCALE GENOMIC DNA]</scope>
    <source>
        <strain evidence="3 4">FT92W</strain>
    </source>
</reference>
<comment type="caution">
    <text evidence="3">The sequence shown here is derived from an EMBL/GenBank/DDBJ whole genome shotgun (WGS) entry which is preliminary data.</text>
</comment>
<accession>A0A7X2IRR5</accession>
<dbReference type="Gene3D" id="3.40.190.150">
    <property type="entry name" value="Bordetella uptake gene, domain 1"/>
    <property type="match status" value="1"/>
</dbReference>
<dbReference type="SUPFAM" id="SSF53850">
    <property type="entry name" value="Periplasmic binding protein-like II"/>
    <property type="match status" value="1"/>
</dbReference>
<proteinExistence type="inferred from homology"/>
<feature type="chain" id="PRO_5031556846" evidence="2">
    <location>
        <begin position="23"/>
        <end position="336"/>
    </location>
</feature>
<dbReference type="CDD" id="cd07012">
    <property type="entry name" value="PBP2_Bug_TTT"/>
    <property type="match status" value="1"/>
</dbReference>
<name>A0A7X2IRR5_9BURK</name>
<dbReference type="PANTHER" id="PTHR42928:SF3">
    <property type="entry name" value="UPF0065 PROTEIN YFLP"/>
    <property type="match status" value="1"/>
</dbReference>
<evidence type="ECO:0000256" key="1">
    <source>
        <dbReference type="ARBA" id="ARBA00006987"/>
    </source>
</evidence>
<dbReference type="RefSeq" id="WP_154379012.1">
    <property type="nucleotide sequence ID" value="NZ_WKJJ01000017.1"/>
</dbReference>
<evidence type="ECO:0000313" key="3">
    <source>
        <dbReference type="EMBL" id="MRV74952.1"/>
    </source>
</evidence>